<organism evidence="1">
    <name type="scientific">Anguilla anguilla</name>
    <name type="common">European freshwater eel</name>
    <name type="synonym">Muraena anguilla</name>
    <dbReference type="NCBI Taxonomy" id="7936"/>
    <lineage>
        <taxon>Eukaryota</taxon>
        <taxon>Metazoa</taxon>
        <taxon>Chordata</taxon>
        <taxon>Craniata</taxon>
        <taxon>Vertebrata</taxon>
        <taxon>Euteleostomi</taxon>
        <taxon>Actinopterygii</taxon>
        <taxon>Neopterygii</taxon>
        <taxon>Teleostei</taxon>
        <taxon>Anguilliformes</taxon>
        <taxon>Anguillidae</taxon>
        <taxon>Anguilla</taxon>
    </lineage>
</organism>
<name>A0A0E9PN56_ANGAN</name>
<accession>A0A0E9PN56</accession>
<reference evidence="1" key="1">
    <citation type="submission" date="2014-11" db="EMBL/GenBank/DDBJ databases">
        <authorList>
            <person name="Amaro Gonzalez C."/>
        </authorList>
    </citation>
    <scope>NUCLEOTIDE SEQUENCE</scope>
</reference>
<dbReference type="EMBL" id="GBXM01102643">
    <property type="protein sequence ID" value="JAH05934.1"/>
    <property type="molecule type" value="Transcribed_RNA"/>
</dbReference>
<proteinExistence type="predicted"/>
<reference evidence="1" key="2">
    <citation type="journal article" date="2015" name="Fish Shellfish Immunol.">
        <title>Early steps in the European eel (Anguilla anguilla)-Vibrio vulnificus interaction in the gills: Role of the RtxA13 toxin.</title>
        <authorList>
            <person name="Callol A."/>
            <person name="Pajuelo D."/>
            <person name="Ebbesson L."/>
            <person name="Teles M."/>
            <person name="MacKenzie S."/>
            <person name="Amaro C."/>
        </authorList>
    </citation>
    <scope>NUCLEOTIDE SEQUENCE</scope>
</reference>
<protein>
    <submittedName>
        <fullName evidence="1">Uncharacterized protein</fullName>
    </submittedName>
</protein>
<sequence length="74" mass="8348">MSHKVMQARTTLKREGMAPTRVFSTTLVPSILDGILRALKTLTDPNTGKPRVTIMLRRETFTIRNSSQHQALVK</sequence>
<dbReference type="AlphaFoldDB" id="A0A0E9PN56"/>
<evidence type="ECO:0000313" key="1">
    <source>
        <dbReference type="EMBL" id="JAH05934.1"/>
    </source>
</evidence>